<dbReference type="RefSeq" id="WP_106510867.1">
    <property type="nucleotide sequence ID" value="NZ_PXYI01000001.1"/>
</dbReference>
<organism evidence="1 2">
    <name type="scientific">Allosphingosinicella deserti</name>
    <dbReference type="NCBI Taxonomy" id="2116704"/>
    <lineage>
        <taxon>Bacteria</taxon>
        <taxon>Pseudomonadati</taxon>
        <taxon>Pseudomonadota</taxon>
        <taxon>Alphaproteobacteria</taxon>
        <taxon>Sphingomonadales</taxon>
        <taxon>Sphingomonadaceae</taxon>
        <taxon>Allosphingosinicella</taxon>
    </lineage>
</organism>
<dbReference type="EMBL" id="PXYI01000001">
    <property type="protein sequence ID" value="PSJ42851.1"/>
    <property type="molecule type" value="Genomic_DNA"/>
</dbReference>
<dbReference type="Proteomes" id="UP000241167">
    <property type="component" value="Unassembled WGS sequence"/>
</dbReference>
<reference evidence="1 2" key="1">
    <citation type="submission" date="2018-03" db="EMBL/GenBank/DDBJ databases">
        <title>The draft genome of Sphingosinicella sp. GL-C-18.</title>
        <authorList>
            <person name="Liu L."/>
            <person name="Li L."/>
            <person name="Liang L."/>
            <person name="Zhang X."/>
            <person name="Wang T."/>
        </authorList>
    </citation>
    <scope>NUCLEOTIDE SEQUENCE [LARGE SCALE GENOMIC DNA]</scope>
    <source>
        <strain evidence="1 2">GL-C-18</strain>
    </source>
</reference>
<evidence type="ECO:0000313" key="2">
    <source>
        <dbReference type="Proteomes" id="UP000241167"/>
    </source>
</evidence>
<proteinExistence type="predicted"/>
<evidence type="ECO:0008006" key="3">
    <source>
        <dbReference type="Google" id="ProtNLM"/>
    </source>
</evidence>
<keyword evidence="2" id="KW-1185">Reference proteome</keyword>
<accession>A0A2P7QY10</accession>
<protein>
    <recommendedName>
        <fullName evidence="3">CopG family transcriptional regulator</fullName>
    </recommendedName>
</protein>
<comment type="caution">
    <text evidence="1">The sequence shown here is derived from an EMBL/GenBank/DDBJ whole genome shotgun (WGS) entry which is preliminary data.</text>
</comment>
<dbReference type="AlphaFoldDB" id="A0A2P7QY10"/>
<name>A0A2P7QY10_9SPHN</name>
<sequence>MTEPVTIALSGADLAELRAWAETSERDLESLLQEAVQEYLQRGRAWIADTRKAEASPFHDLARLEAELRARRAHPRRA</sequence>
<evidence type="ECO:0000313" key="1">
    <source>
        <dbReference type="EMBL" id="PSJ42851.1"/>
    </source>
</evidence>
<gene>
    <name evidence="1" type="ORF">C7I55_00030</name>
</gene>